<dbReference type="PANTHER" id="PTHR42755">
    <property type="entry name" value="3-DEOXY-MANNO-OCTULOSONATE CYTIDYLYLTRANSFERASE"/>
    <property type="match status" value="1"/>
</dbReference>
<comment type="caution">
    <text evidence="14">The sequence shown here is derived from an EMBL/GenBank/DDBJ whole genome shotgun (WGS) entry which is preliminary data.</text>
</comment>
<comment type="function">
    <text evidence="11">Involved in lipopolysaccharide (LPS) biosynthesis. Catalyzes the transfer of 3-deoxy-D-manno-octulosonate (Kdo) residue(s) from CMP-Kdo to lipid IV(A), the tetraacyldisaccharide-1,4'-bisphosphate precursor of lipid A.</text>
</comment>
<evidence type="ECO:0000256" key="8">
    <source>
        <dbReference type="ARBA" id="ARBA00049183"/>
    </source>
</evidence>
<dbReference type="PATRIC" id="fig|1384056.3.peg.1970"/>
<dbReference type="Gene3D" id="3.40.50.11720">
    <property type="entry name" value="3-Deoxy-D-manno-octulosonic-acid transferase, N-terminal domain"/>
    <property type="match status" value="1"/>
</dbReference>
<comment type="subcellular location">
    <subcellularLocation>
        <location evidence="1">Cell envelope</location>
    </subcellularLocation>
    <subcellularLocation>
        <location evidence="11">Cell membrane</location>
    </subcellularLocation>
</comment>
<evidence type="ECO:0000256" key="6">
    <source>
        <dbReference type="ARBA" id="ARBA00022679"/>
    </source>
</evidence>
<feature type="site" description="Transition state stabilizer" evidence="10">
    <location>
        <position position="139"/>
    </location>
</feature>
<sequence length="434" mass="47053">MPLTLGQRALLGLYSLVLHLAFPVTLYHLVWRGMRQREYLRRWTERYGWIEDKLDLHDTLWVHAVSVGEVLAARPLVDALLEKHPERPLLVTTITPTGSERVRAIWGDRVHHVYLPYDLRGMVRRFLDRARPALAVIVETEIWLNLYVECGRRGIPLVMVNARLSQRSLRGYLPVQALAKLAMRAVHLVAAQSGPDAARLARIGADPARIHVTGNLKYDLAIPAGLEAQAASWRSEWGAGRPVWIAASTHPPEEAAVVALHQRVLAAHLDALLLWAPRHPERFSPVAQALAEAGLSVATRRGEGLPGPGHQVFVIDTLGELLGFFAASDLAFVAGSLCDVGGHNVLEPAALGVPSVVGPHTFNFAEATRRLRDAGALVQAADAAALGDAVLALLADPARRAAMGEAGRQQVGEHAGALGRTLDLLEGVLAGRRA</sequence>
<dbReference type="Pfam" id="PF04413">
    <property type="entry name" value="Glycos_transf_N"/>
    <property type="match status" value="1"/>
</dbReference>
<keyword evidence="5" id="KW-0997">Cell inner membrane</keyword>
<keyword evidence="11" id="KW-0812">Transmembrane</keyword>
<comment type="similarity">
    <text evidence="11">Belongs to the glycosyltransferase group 1 family.</text>
</comment>
<dbReference type="AlphaFoldDB" id="A0A091B0X7"/>
<comment type="catalytic activity">
    <reaction evidence="8 11">
        <text>lipid IVA (E. coli) + CMP-3-deoxy-beta-D-manno-octulosonate = alpha-Kdo-(2-&gt;6)-lipid IVA (E. coli) + CMP + H(+)</text>
        <dbReference type="Rhea" id="RHEA:28066"/>
        <dbReference type="ChEBI" id="CHEBI:15378"/>
        <dbReference type="ChEBI" id="CHEBI:58603"/>
        <dbReference type="ChEBI" id="CHEBI:60364"/>
        <dbReference type="ChEBI" id="CHEBI:60377"/>
        <dbReference type="ChEBI" id="CHEBI:85987"/>
        <dbReference type="EC" id="2.4.99.12"/>
    </reaction>
</comment>
<dbReference type="EC" id="2.4.99.12" evidence="3 11"/>
<dbReference type="Proteomes" id="UP000029393">
    <property type="component" value="Unassembled WGS sequence"/>
</dbReference>
<accession>A0A091B0X7</accession>
<dbReference type="GO" id="GO:0009244">
    <property type="term" value="P:lipopolysaccharide core region biosynthetic process"/>
    <property type="evidence" value="ECO:0007669"/>
    <property type="project" value="UniProtKB-UniRule"/>
</dbReference>
<feature type="domain" description="3-deoxy-D-manno-octulosonic-acid transferase N-terminal" evidence="13">
    <location>
        <begin position="42"/>
        <end position="219"/>
    </location>
</feature>
<evidence type="ECO:0000256" key="9">
    <source>
        <dbReference type="PIRSR" id="PIRSR639901-1"/>
    </source>
</evidence>
<dbReference type="Gene3D" id="3.40.50.2000">
    <property type="entry name" value="Glycogen Phosphorylase B"/>
    <property type="match status" value="1"/>
</dbReference>
<evidence type="ECO:0000313" key="15">
    <source>
        <dbReference type="Proteomes" id="UP000029393"/>
    </source>
</evidence>
<dbReference type="RefSeq" id="WP_052575360.1">
    <property type="nucleotide sequence ID" value="NZ_AVCK01000031.1"/>
</dbReference>
<dbReference type="InterPro" id="IPR001296">
    <property type="entry name" value="Glyco_trans_1"/>
</dbReference>
<dbReference type="SUPFAM" id="SSF53756">
    <property type="entry name" value="UDP-Glycosyltransferase/glycogen phosphorylase"/>
    <property type="match status" value="1"/>
</dbReference>
<evidence type="ECO:0000256" key="4">
    <source>
        <dbReference type="ARBA" id="ARBA00019077"/>
    </source>
</evidence>
<dbReference type="EMBL" id="AVCK01000031">
    <property type="protein sequence ID" value="KFN45227.1"/>
    <property type="molecule type" value="Genomic_DNA"/>
</dbReference>
<keyword evidence="11" id="KW-0448">Lipopolysaccharide biosynthesis</keyword>
<evidence type="ECO:0000256" key="1">
    <source>
        <dbReference type="ARBA" id="ARBA00004196"/>
    </source>
</evidence>
<organism evidence="14 15">
    <name type="scientific">Arenimonas metalli CF5-1</name>
    <dbReference type="NCBI Taxonomy" id="1384056"/>
    <lineage>
        <taxon>Bacteria</taxon>
        <taxon>Pseudomonadati</taxon>
        <taxon>Pseudomonadota</taxon>
        <taxon>Gammaproteobacteria</taxon>
        <taxon>Lysobacterales</taxon>
        <taxon>Lysobacteraceae</taxon>
        <taxon>Arenimonas</taxon>
    </lineage>
</organism>
<dbReference type="UniPathway" id="UPA00958"/>
<evidence type="ECO:0000256" key="10">
    <source>
        <dbReference type="PIRSR" id="PIRSR639901-2"/>
    </source>
</evidence>
<evidence type="ECO:0000259" key="12">
    <source>
        <dbReference type="Pfam" id="PF00534"/>
    </source>
</evidence>
<evidence type="ECO:0000259" key="13">
    <source>
        <dbReference type="Pfam" id="PF04413"/>
    </source>
</evidence>
<dbReference type="Pfam" id="PF00534">
    <property type="entry name" value="Glycos_transf_1"/>
    <property type="match status" value="1"/>
</dbReference>
<name>A0A091B0X7_9GAMM</name>
<feature type="site" description="Transition state stabilizer" evidence="10">
    <location>
        <position position="217"/>
    </location>
</feature>
<keyword evidence="6 11" id="KW-0808">Transferase</keyword>
<keyword evidence="11" id="KW-1003">Cell membrane</keyword>
<dbReference type="GO" id="GO:0005886">
    <property type="term" value="C:plasma membrane"/>
    <property type="evidence" value="ECO:0007669"/>
    <property type="project" value="UniProtKB-SubCell"/>
</dbReference>
<evidence type="ECO:0000256" key="3">
    <source>
        <dbReference type="ARBA" id="ARBA00012621"/>
    </source>
</evidence>
<keyword evidence="11" id="KW-0472">Membrane</keyword>
<proteinExistence type="inferred from homology"/>
<dbReference type="NCBIfam" id="NF004388">
    <property type="entry name" value="PRK05749.1-4"/>
    <property type="match status" value="1"/>
</dbReference>
<dbReference type="GO" id="GO:0009245">
    <property type="term" value="P:lipid A biosynthetic process"/>
    <property type="evidence" value="ECO:0007669"/>
    <property type="project" value="TreeGrafter"/>
</dbReference>
<comment type="pathway">
    <text evidence="2 11">Bacterial outer membrane biogenesis; LPS core biosynthesis.</text>
</comment>
<evidence type="ECO:0000256" key="11">
    <source>
        <dbReference type="RuleBase" id="RU365103"/>
    </source>
</evidence>
<dbReference type="GO" id="GO:0043842">
    <property type="term" value="F:Kdo transferase activity"/>
    <property type="evidence" value="ECO:0007669"/>
    <property type="project" value="UniProtKB-EC"/>
</dbReference>
<dbReference type="InterPro" id="IPR039901">
    <property type="entry name" value="Kdotransferase"/>
</dbReference>
<protein>
    <recommendedName>
        <fullName evidence="4 11">3-deoxy-D-manno-octulosonic acid transferase</fullName>
        <shortName evidence="11">Kdo transferase</shortName>
        <ecNumber evidence="3 11">2.4.99.12</ecNumber>
    </recommendedName>
    <alternativeName>
        <fullName evidence="7 11">Lipid IV(A) 3-deoxy-D-manno-octulosonic acid transferase</fullName>
    </alternativeName>
</protein>
<evidence type="ECO:0000256" key="5">
    <source>
        <dbReference type="ARBA" id="ARBA00022519"/>
    </source>
</evidence>
<keyword evidence="11" id="KW-1133">Transmembrane helix</keyword>
<dbReference type="FunFam" id="3.40.50.11720:FF:000001">
    <property type="entry name" value="3-deoxy-D-manno-octulosonic acid transferase"/>
    <property type="match status" value="1"/>
</dbReference>
<gene>
    <name evidence="14" type="ORF">N787_13235</name>
</gene>
<dbReference type="PANTHER" id="PTHR42755:SF1">
    <property type="entry name" value="3-DEOXY-D-MANNO-OCTULOSONIC ACID TRANSFERASE, MITOCHONDRIAL-RELATED"/>
    <property type="match status" value="1"/>
</dbReference>
<dbReference type="STRING" id="1384056.N787_13235"/>
<dbReference type="eggNOG" id="COG1519">
    <property type="taxonomic scope" value="Bacteria"/>
</dbReference>
<feature type="transmembrane region" description="Helical" evidence="11">
    <location>
        <begin position="12"/>
        <end position="31"/>
    </location>
</feature>
<evidence type="ECO:0000256" key="7">
    <source>
        <dbReference type="ARBA" id="ARBA00031445"/>
    </source>
</evidence>
<evidence type="ECO:0000313" key="14">
    <source>
        <dbReference type="EMBL" id="KFN45227.1"/>
    </source>
</evidence>
<dbReference type="InterPro" id="IPR007507">
    <property type="entry name" value="Glycos_transf_N"/>
</dbReference>
<dbReference type="GO" id="GO:0030313">
    <property type="term" value="C:cell envelope"/>
    <property type="evidence" value="ECO:0007669"/>
    <property type="project" value="UniProtKB-SubCell"/>
</dbReference>
<dbReference type="InterPro" id="IPR038107">
    <property type="entry name" value="Glycos_transf_N_sf"/>
</dbReference>
<feature type="active site" description="Proton acceptor" evidence="9">
    <location>
        <position position="69"/>
    </location>
</feature>
<reference evidence="14 15" key="1">
    <citation type="submission" date="2013-09" db="EMBL/GenBank/DDBJ databases">
        <title>Genome sequencing of Arenimonas metalli.</title>
        <authorList>
            <person name="Chen F."/>
            <person name="Wang G."/>
        </authorList>
    </citation>
    <scope>NUCLEOTIDE SEQUENCE [LARGE SCALE GENOMIC DNA]</scope>
    <source>
        <strain evidence="14 15">CF5-1</strain>
    </source>
</reference>
<keyword evidence="15" id="KW-1185">Reference proteome</keyword>
<feature type="domain" description="Glycosyl transferase family 1" evidence="12">
    <location>
        <begin position="309"/>
        <end position="410"/>
    </location>
</feature>
<evidence type="ECO:0000256" key="2">
    <source>
        <dbReference type="ARBA" id="ARBA00004713"/>
    </source>
</evidence>